<sequence>MEELFEKLSIRDNIVNIKQLGISWVDKALEGELTYTKPGSISHLLYGEKPSEQSINIKMGRLGEFLAKELIKTTNNLELLNCGVQKLNCGVQKINNKKKDVDLIFKDEYKKIIYYRELKGNIELDTEKIPATIIKCKEIENSLKITYIDYTINCGILNWSVYNRKILTVGLSNIKSFEHEGIKIDHMEDFLNIIDVVWNEDDYYSYFKEIGIKIRKKFE</sequence>
<evidence type="ECO:0000313" key="1">
    <source>
        <dbReference type="EMBL" id="QHS89563.1"/>
    </source>
</evidence>
<dbReference type="AlphaFoldDB" id="A0A6C0BDV1"/>
<accession>A0A6C0BDV1</accession>
<organism evidence="1">
    <name type="scientific">viral metagenome</name>
    <dbReference type="NCBI Taxonomy" id="1070528"/>
    <lineage>
        <taxon>unclassified sequences</taxon>
        <taxon>metagenomes</taxon>
        <taxon>organismal metagenomes</taxon>
    </lineage>
</organism>
<protein>
    <submittedName>
        <fullName evidence="1">Uncharacterized protein</fullName>
    </submittedName>
</protein>
<dbReference type="EMBL" id="MN739114">
    <property type="protein sequence ID" value="QHS89563.1"/>
    <property type="molecule type" value="Genomic_DNA"/>
</dbReference>
<name>A0A6C0BDV1_9ZZZZ</name>
<reference evidence="1" key="1">
    <citation type="journal article" date="2020" name="Nature">
        <title>Giant virus diversity and host interactions through global metagenomics.</title>
        <authorList>
            <person name="Schulz F."/>
            <person name="Roux S."/>
            <person name="Paez-Espino D."/>
            <person name="Jungbluth S."/>
            <person name="Walsh D.A."/>
            <person name="Denef V.J."/>
            <person name="McMahon K.D."/>
            <person name="Konstantinidis K.T."/>
            <person name="Eloe-Fadrosh E.A."/>
            <person name="Kyrpides N.C."/>
            <person name="Woyke T."/>
        </authorList>
    </citation>
    <scope>NUCLEOTIDE SEQUENCE</scope>
    <source>
        <strain evidence="1">GVMAG-M-3300010160-26</strain>
    </source>
</reference>
<proteinExistence type="predicted"/>